<name>A0AAN6S2R9_9PEZI</name>
<feature type="region of interest" description="Disordered" evidence="1">
    <location>
        <begin position="117"/>
        <end position="146"/>
    </location>
</feature>
<evidence type="ECO:0000256" key="1">
    <source>
        <dbReference type="SAM" id="MobiDB-lite"/>
    </source>
</evidence>
<protein>
    <submittedName>
        <fullName evidence="2">Uncharacterized protein</fullName>
    </submittedName>
</protein>
<sequence>MRHQQLTSPRGQPLTQPSLLQSTTSATINDNSACSAVQVVTVTAGAAPAPDVAAGIKVQVFTGSLGGPPPPVVSGRPTVYRLEAAIGRSCDIQHNACADAANNGSLAGGVGQCDDQSAACRQPSSNNPARRKVDSKPANNRRTKRALNLGSCTNPTILFQPGLDGRNRPAFIAQNQDDFNHGSALNIGVIAGFICQKLSSPCGAGKEVQASCSRASAAARAADVFNGIMSGNFIGDVTTSLATTASADLAGDAVGMGVAVMTFTSCS</sequence>
<accession>A0AAN6S2R9</accession>
<proteinExistence type="predicted"/>
<organism evidence="2 3">
    <name type="scientific">Diplogelasinospora grovesii</name>
    <dbReference type="NCBI Taxonomy" id="303347"/>
    <lineage>
        <taxon>Eukaryota</taxon>
        <taxon>Fungi</taxon>
        <taxon>Dikarya</taxon>
        <taxon>Ascomycota</taxon>
        <taxon>Pezizomycotina</taxon>
        <taxon>Sordariomycetes</taxon>
        <taxon>Sordariomycetidae</taxon>
        <taxon>Sordariales</taxon>
        <taxon>Diplogelasinosporaceae</taxon>
        <taxon>Diplogelasinospora</taxon>
    </lineage>
</organism>
<gene>
    <name evidence="2" type="ORF">QBC46DRAFT_365890</name>
</gene>
<comment type="caution">
    <text evidence="2">The sequence shown here is derived from an EMBL/GenBank/DDBJ whole genome shotgun (WGS) entry which is preliminary data.</text>
</comment>
<keyword evidence="3" id="KW-1185">Reference proteome</keyword>
<reference evidence="3" key="1">
    <citation type="journal article" date="2023" name="Mol. Phylogenet. Evol.">
        <title>Genome-scale phylogeny and comparative genomics of the fungal order Sordariales.</title>
        <authorList>
            <person name="Hensen N."/>
            <person name="Bonometti L."/>
            <person name="Westerberg I."/>
            <person name="Brannstrom I.O."/>
            <person name="Guillou S."/>
            <person name="Cros-Aarteil S."/>
            <person name="Calhoun S."/>
            <person name="Haridas S."/>
            <person name="Kuo A."/>
            <person name="Mondo S."/>
            <person name="Pangilinan J."/>
            <person name="Riley R."/>
            <person name="LaButti K."/>
            <person name="Andreopoulos B."/>
            <person name="Lipzen A."/>
            <person name="Chen C."/>
            <person name="Yan M."/>
            <person name="Daum C."/>
            <person name="Ng V."/>
            <person name="Clum A."/>
            <person name="Steindorff A."/>
            <person name="Ohm R.A."/>
            <person name="Martin F."/>
            <person name="Silar P."/>
            <person name="Natvig D.O."/>
            <person name="Lalanne C."/>
            <person name="Gautier V."/>
            <person name="Ament-Velasquez S.L."/>
            <person name="Kruys A."/>
            <person name="Hutchinson M.I."/>
            <person name="Powell A.J."/>
            <person name="Barry K."/>
            <person name="Miller A.N."/>
            <person name="Grigoriev I.V."/>
            <person name="Debuchy R."/>
            <person name="Gladieux P."/>
            <person name="Hiltunen Thoren M."/>
            <person name="Johannesson H."/>
        </authorList>
    </citation>
    <scope>NUCLEOTIDE SEQUENCE [LARGE SCALE GENOMIC DNA]</scope>
    <source>
        <strain evidence="3">CBS 340.73</strain>
    </source>
</reference>
<evidence type="ECO:0000313" key="3">
    <source>
        <dbReference type="Proteomes" id="UP001303473"/>
    </source>
</evidence>
<dbReference type="EMBL" id="MU853843">
    <property type="protein sequence ID" value="KAK3937848.1"/>
    <property type="molecule type" value="Genomic_DNA"/>
</dbReference>
<dbReference type="Proteomes" id="UP001303473">
    <property type="component" value="Unassembled WGS sequence"/>
</dbReference>
<evidence type="ECO:0000313" key="2">
    <source>
        <dbReference type="EMBL" id="KAK3937848.1"/>
    </source>
</evidence>
<dbReference type="AlphaFoldDB" id="A0AAN6S2R9"/>